<reference evidence="2" key="1">
    <citation type="submission" date="2021-06" db="EMBL/GenBank/DDBJ databases">
        <authorList>
            <person name="Hodson N. C."/>
            <person name="Mongue J. A."/>
            <person name="Jaron S. K."/>
        </authorList>
    </citation>
    <scope>NUCLEOTIDE SEQUENCE</scope>
</reference>
<dbReference type="PROSITE" id="PS51367">
    <property type="entry name" value="THAUMATIN_2"/>
    <property type="match status" value="1"/>
</dbReference>
<accession>A0A8J2JRU0</accession>
<sequence length="251" mass="27929">MAKSILKLLFLTVIAVLLKTSTTVGHQMTVANRCNQVIWVGTFGDNEIPANGGFRLNPGESNKFEVRYKWLSGRIWGRTGCDANGRNCESGDCGEPNCRGRTVFDAVTLAEFGLDSDFMGLDFWDISQVDGHNLPMSIRPVPGTVKNGNKCYEISCRFDFNVCPNNFKQWGKNNNLAGCKSACSATREDRFCCPENKGYNRDNCPQPTDESRLFKNQCPDAYSYAYDDDTSVFACENQTPGSSSYEITFCP</sequence>
<feature type="chain" id="PRO_5035179527" description="Thaumatin-like protein" evidence="1">
    <location>
        <begin position="26"/>
        <end position="251"/>
    </location>
</feature>
<dbReference type="OrthoDB" id="430315at2759"/>
<gene>
    <name evidence="2" type="ORF">AFUS01_LOCUS12158</name>
</gene>
<evidence type="ECO:0000256" key="1">
    <source>
        <dbReference type="SAM" id="SignalP"/>
    </source>
</evidence>
<evidence type="ECO:0000313" key="3">
    <source>
        <dbReference type="Proteomes" id="UP000708208"/>
    </source>
</evidence>
<proteinExistence type="predicted"/>
<dbReference type="EMBL" id="CAJVCH010095020">
    <property type="protein sequence ID" value="CAG7723051.1"/>
    <property type="molecule type" value="Genomic_DNA"/>
</dbReference>
<dbReference type="PIRSF" id="PIRSF002703">
    <property type="entry name" value="Thaumatin"/>
    <property type="match status" value="1"/>
</dbReference>
<evidence type="ECO:0000313" key="2">
    <source>
        <dbReference type="EMBL" id="CAG7723051.1"/>
    </source>
</evidence>
<protein>
    <recommendedName>
        <fullName evidence="4">Thaumatin-like protein</fullName>
    </recommendedName>
</protein>
<dbReference type="Pfam" id="PF00314">
    <property type="entry name" value="Thaumatin"/>
    <property type="match status" value="1"/>
</dbReference>
<feature type="signal peptide" evidence="1">
    <location>
        <begin position="1"/>
        <end position="25"/>
    </location>
</feature>
<organism evidence="2 3">
    <name type="scientific">Allacma fusca</name>
    <dbReference type="NCBI Taxonomy" id="39272"/>
    <lineage>
        <taxon>Eukaryota</taxon>
        <taxon>Metazoa</taxon>
        <taxon>Ecdysozoa</taxon>
        <taxon>Arthropoda</taxon>
        <taxon>Hexapoda</taxon>
        <taxon>Collembola</taxon>
        <taxon>Symphypleona</taxon>
        <taxon>Sminthuridae</taxon>
        <taxon>Allacma</taxon>
    </lineage>
</organism>
<dbReference type="Proteomes" id="UP000708208">
    <property type="component" value="Unassembled WGS sequence"/>
</dbReference>
<dbReference type="PANTHER" id="PTHR31013:SF2">
    <property type="entry name" value="THAUMATIN-LIKE PROTEIN"/>
    <property type="match status" value="1"/>
</dbReference>
<comment type="caution">
    <text evidence="2">The sequence shown here is derived from an EMBL/GenBank/DDBJ whole genome shotgun (WGS) entry which is preliminary data.</text>
</comment>
<evidence type="ECO:0008006" key="4">
    <source>
        <dbReference type="Google" id="ProtNLM"/>
    </source>
</evidence>
<dbReference type="SMART" id="SM00205">
    <property type="entry name" value="THN"/>
    <property type="match status" value="1"/>
</dbReference>
<dbReference type="AlphaFoldDB" id="A0A8J2JRU0"/>
<keyword evidence="3" id="KW-1185">Reference proteome</keyword>
<name>A0A8J2JRU0_9HEXA</name>
<keyword evidence="1" id="KW-0732">Signal</keyword>
<dbReference type="InterPro" id="IPR001938">
    <property type="entry name" value="Thaumatin"/>
</dbReference>
<dbReference type="PANTHER" id="PTHR31013">
    <property type="entry name" value="THAUMATIN FAMILY PROTEIN-RELATED"/>
    <property type="match status" value="1"/>
</dbReference>